<dbReference type="PATRIC" id="fig|121290.4.peg.3028"/>
<evidence type="ECO:0000259" key="4">
    <source>
        <dbReference type="Pfam" id="PF09242"/>
    </source>
</evidence>
<dbReference type="PANTHER" id="PTHR43755:SF1">
    <property type="entry name" value="FAD-DEPENDENT PYRIDINE NUCLEOTIDE-DISULPHIDE OXIDOREDUCTASE"/>
    <property type="match status" value="1"/>
</dbReference>
<dbReference type="SUPFAM" id="SSF55424">
    <property type="entry name" value="FAD/NAD-linked reductases, dimerisation (C-terminal) domain"/>
    <property type="match status" value="1"/>
</dbReference>
<feature type="domain" description="Flavocytochrome c sulphide dehydrogenase flavin-binding" evidence="4">
    <location>
        <begin position="361"/>
        <end position="429"/>
    </location>
</feature>
<sequence>MINRRQFGQLIAGAAFGSQAAEALAAPAVARAKPRIVVVGGGAGGGTVAHIVKRQAPDTNVTVIEKRAIYTSCFNSNHVFGGFRTFQSLQHGYDGLRKIGIDVVTGQADAIDRPQKRVRLSDGSAIAYDYLVLSPGISYRFDAIGGYSAEVANTVMPHAWTAGPQTQLLMAQLEAMDDGGVVVMTVPKNPYKCPPGPYERACMIAHYLKTHKPRSKLLLFDAKPYFSKQAAFEEAFRKYYDGIIDLNLTNEIDDNNVVRVDPKEMTVETASGLKVRGAVVNVIPPQTAGQVAIDAGCADASGWCPIQPQNFMSAQAEGIYVIGDATIANDMPKSAYSANSHGRVVAGDILAAINGDRAVPARYRNTCWSLIAEADTIKIGADYEPGQRDGKPYLQARDAFVSLPGESAQLRRRNYDESLAWYHDIIAEALNDRTALMRQL</sequence>
<dbReference type="Pfam" id="PF21706">
    <property type="entry name" value="FCSD_central"/>
    <property type="match status" value="1"/>
</dbReference>
<dbReference type="EC" id="1.8.2.-" evidence="6"/>
<evidence type="ECO:0000259" key="3">
    <source>
        <dbReference type="Pfam" id="PF07992"/>
    </source>
</evidence>
<dbReference type="PANTHER" id="PTHR43755">
    <property type="match status" value="1"/>
</dbReference>
<dbReference type="SUPFAM" id="SSF51905">
    <property type="entry name" value="FAD/NAD(P)-binding domain"/>
    <property type="match status" value="2"/>
</dbReference>
<name>A0A125NW77_HYPSL</name>
<proteinExistence type="predicted"/>
<dbReference type="GO" id="GO:0050660">
    <property type="term" value="F:flavin adenine dinucleotide binding"/>
    <property type="evidence" value="ECO:0007669"/>
    <property type="project" value="InterPro"/>
</dbReference>
<evidence type="ECO:0000259" key="5">
    <source>
        <dbReference type="Pfam" id="PF21706"/>
    </source>
</evidence>
<gene>
    <name evidence="6" type="ORF">APY04_0372</name>
</gene>
<dbReference type="InterPro" id="IPR015323">
    <property type="entry name" value="FlavoCytC_S_DH_flav-bd"/>
</dbReference>
<evidence type="ECO:0000313" key="6">
    <source>
        <dbReference type="EMBL" id="KWT72089.1"/>
    </source>
</evidence>
<keyword evidence="7" id="KW-1185">Reference proteome</keyword>
<dbReference type="Pfam" id="PF09242">
    <property type="entry name" value="FCSD-flav_bind"/>
    <property type="match status" value="1"/>
</dbReference>
<feature type="domain" description="Sulfide dehydrogenase [flavocytochrome c] flavoprotein chain central" evidence="5">
    <location>
        <begin position="166"/>
        <end position="284"/>
    </location>
</feature>
<evidence type="ECO:0000256" key="1">
    <source>
        <dbReference type="ARBA" id="ARBA00022630"/>
    </source>
</evidence>
<dbReference type="InterPro" id="IPR023753">
    <property type="entry name" value="FAD/NAD-binding_dom"/>
</dbReference>
<keyword evidence="6" id="KW-0560">Oxidoreductase</keyword>
<dbReference type="Gene3D" id="3.90.760.10">
    <property type="entry name" value="Flavocytochrome c sulphide dehydrogenase, flavin-binding domain"/>
    <property type="match status" value="1"/>
</dbReference>
<comment type="caution">
    <text evidence="6">The sequence shown here is derived from an EMBL/GenBank/DDBJ whole genome shotgun (WGS) entry which is preliminary data.</text>
</comment>
<dbReference type="RefSeq" id="WP_068459152.1">
    <property type="nucleotide sequence ID" value="NZ_LMTR01000015.1"/>
</dbReference>
<dbReference type="PROSITE" id="PS51318">
    <property type="entry name" value="TAT"/>
    <property type="match status" value="1"/>
</dbReference>
<dbReference type="InterPro" id="IPR036188">
    <property type="entry name" value="FAD/NAD-bd_sf"/>
</dbReference>
<keyword evidence="1" id="KW-0285">Flavoprotein</keyword>
<accession>A0A125NW77</accession>
<dbReference type="InterPro" id="IPR006311">
    <property type="entry name" value="TAT_signal"/>
</dbReference>
<reference evidence="6 7" key="1">
    <citation type="submission" date="2015-10" db="EMBL/GenBank/DDBJ databases">
        <title>Transcriptomic analysis of a linuron degrading triple-species bacterial consortium.</title>
        <authorList>
            <person name="Albers P."/>
        </authorList>
    </citation>
    <scope>NUCLEOTIDE SEQUENCE [LARGE SCALE GENOMIC DNA]</scope>
    <source>
        <strain evidence="6 7">WDL6</strain>
    </source>
</reference>
<evidence type="ECO:0000313" key="7">
    <source>
        <dbReference type="Proteomes" id="UP000059074"/>
    </source>
</evidence>
<dbReference type="InterPro" id="IPR037092">
    <property type="entry name" value="FlavoCytC_S_DH_flav-bd_sf"/>
</dbReference>
<keyword evidence="2" id="KW-0274">FAD</keyword>
<dbReference type="Gene3D" id="3.50.50.60">
    <property type="entry name" value="FAD/NAD(P)-binding domain"/>
    <property type="match status" value="2"/>
</dbReference>
<protein>
    <submittedName>
        <fullName evidence="6">Sulfide dehydrogenase [flavocytochrome C] flavoprotein chain</fullName>
        <ecNumber evidence="6">1.8.2.-</ecNumber>
    </submittedName>
</protein>
<dbReference type="STRING" id="121290.APY04_0372"/>
<dbReference type="InterPro" id="IPR016156">
    <property type="entry name" value="FAD/NAD-linked_Rdtase_dimer_sf"/>
</dbReference>
<dbReference type="EMBL" id="LMTR01000015">
    <property type="protein sequence ID" value="KWT72089.1"/>
    <property type="molecule type" value="Genomic_DNA"/>
</dbReference>
<dbReference type="AlphaFoldDB" id="A0A125NW77"/>
<dbReference type="InterPro" id="IPR052541">
    <property type="entry name" value="SQRD"/>
</dbReference>
<dbReference type="GO" id="GO:0016491">
    <property type="term" value="F:oxidoreductase activity"/>
    <property type="evidence" value="ECO:0007669"/>
    <property type="project" value="UniProtKB-KW"/>
</dbReference>
<dbReference type="Proteomes" id="UP000059074">
    <property type="component" value="Unassembled WGS sequence"/>
</dbReference>
<feature type="domain" description="FAD/NAD(P)-binding" evidence="3">
    <location>
        <begin position="35"/>
        <end position="146"/>
    </location>
</feature>
<evidence type="ECO:0000256" key="2">
    <source>
        <dbReference type="ARBA" id="ARBA00022827"/>
    </source>
</evidence>
<dbReference type="Pfam" id="PF07992">
    <property type="entry name" value="Pyr_redox_2"/>
    <property type="match status" value="1"/>
</dbReference>
<organism evidence="6 7">
    <name type="scientific">Hyphomicrobium sulfonivorans</name>
    <dbReference type="NCBI Taxonomy" id="121290"/>
    <lineage>
        <taxon>Bacteria</taxon>
        <taxon>Pseudomonadati</taxon>
        <taxon>Pseudomonadota</taxon>
        <taxon>Alphaproteobacteria</taxon>
        <taxon>Hyphomicrobiales</taxon>
        <taxon>Hyphomicrobiaceae</taxon>
        <taxon>Hyphomicrobium</taxon>
    </lineage>
</organism>
<dbReference type="InterPro" id="IPR049386">
    <property type="entry name" value="FCSD_central"/>
</dbReference>